<reference evidence="1 2" key="1">
    <citation type="submission" date="2020-06" db="EMBL/GenBank/DDBJ databases">
        <title>Transcriptomic and genomic resources for Thalictrum thalictroides and T. hernandezii: Facilitating candidate gene discovery in an emerging model plant lineage.</title>
        <authorList>
            <person name="Arias T."/>
            <person name="Riano-Pachon D.M."/>
            <person name="Di Stilio V.S."/>
        </authorList>
    </citation>
    <scope>NUCLEOTIDE SEQUENCE [LARGE SCALE GENOMIC DNA]</scope>
    <source>
        <strain evidence="2">cv. WT478/WT964</strain>
        <tissue evidence="1">Leaves</tissue>
    </source>
</reference>
<dbReference type="PANTHER" id="PTHR31619">
    <property type="entry name" value="4-HYDROXY-3-METHYLBUT-2-ENYL DIPHOSPHATE REDUCTASE, CHLOROPLASTIC"/>
    <property type="match status" value="1"/>
</dbReference>
<proteinExistence type="predicted"/>
<gene>
    <name evidence="1" type="ORF">FRX31_030356</name>
</gene>
<dbReference type="PANTHER" id="PTHR31619:SF5">
    <property type="entry name" value="4-HYDROXY-3-METHYLBUT-2-ENYL DIPHOSPHATE REDUCTASE, CHLOROPLASTIC"/>
    <property type="match status" value="1"/>
</dbReference>
<dbReference type="EMBL" id="JABWDY010037926">
    <property type="protein sequence ID" value="KAF5180057.1"/>
    <property type="molecule type" value="Genomic_DNA"/>
</dbReference>
<evidence type="ECO:0000313" key="1">
    <source>
        <dbReference type="EMBL" id="KAF5180057.1"/>
    </source>
</evidence>
<protein>
    <submittedName>
        <fullName evidence="1">4-hydroxy-3-methylbut-2-enyl diphosphate reductase</fullName>
    </submittedName>
</protein>
<sequence>MQRLEEMDIKEIPNGDGKKYFDVVSKGDVVILPAFGAAVDEIYWVWNTVEKHNKGEYTSIIHAKYSHEETIATATFPGKYHYEKHGRELDGAFRGTDIEAVEMSRFLLKNEGLFVGISSAMNCVGPVRVAQSLGPGHTIVTILCESGMRHLSKFYDSQYLSQLKLTPSAKSD</sequence>
<dbReference type="AlphaFoldDB" id="A0A7J6V5M6"/>
<evidence type="ECO:0000313" key="2">
    <source>
        <dbReference type="Proteomes" id="UP000554482"/>
    </source>
</evidence>
<comment type="caution">
    <text evidence="1">The sequence shown here is derived from an EMBL/GenBank/DDBJ whole genome shotgun (WGS) entry which is preliminary data.</text>
</comment>
<accession>A0A7J6V5M6</accession>
<dbReference type="Gene3D" id="3.40.50.1100">
    <property type="match status" value="1"/>
</dbReference>
<dbReference type="SUPFAM" id="SSF53686">
    <property type="entry name" value="Tryptophan synthase beta subunit-like PLP-dependent enzymes"/>
    <property type="match status" value="1"/>
</dbReference>
<keyword evidence="2" id="KW-1185">Reference proteome</keyword>
<dbReference type="Proteomes" id="UP000554482">
    <property type="component" value="Unassembled WGS sequence"/>
</dbReference>
<dbReference type="OrthoDB" id="10259545at2759"/>
<organism evidence="1 2">
    <name type="scientific">Thalictrum thalictroides</name>
    <name type="common">Rue-anemone</name>
    <name type="synonym">Anemone thalictroides</name>
    <dbReference type="NCBI Taxonomy" id="46969"/>
    <lineage>
        <taxon>Eukaryota</taxon>
        <taxon>Viridiplantae</taxon>
        <taxon>Streptophyta</taxon>
        <taxon>Embryophyta</taxon>
        <taxon>Tracheophyta</taxon>
        <taxon>Spermatophyta</taxon>
        <taxon>Magnoliopsida</taxon>
        <taxon>Ranunculales</taxon>
        <taxon>Ranunculaceae</taxon>
        <taxon>Thalictroideae</taxon>
        <taxon>Thalictrum</taxon>
    </lineage>
</organism>
<dbReference type="InterPro" id="IPR036052">
    <property type="entry name" value="TrpB-like_PALP_sf"/>
</dbReference>
<name>A0A7J6V5M6_THATH</name>